<reference evidence="2" key="1">
    <citation type="journal article" date="2019" name="Philos. Trans. R. Soc. Lond., B, Biol. Sci.">
        <title>Targeted metagenomic recovery of four divergent viruses reveals shared and distinctive characteristics of giant viruses of marine eukaryotes.</title>
        <authorList>
            <person name="Needham D.M."/>
            <person name="Poirier C."/>
            <person name="Hehenberger E."/>
            <person name="Jimenez V."/>
            <person name="Swalwell J.E."/>
            <person name="Santoro A.E."/>
            <person name="Worden A.Z."/>
        </authorList>
    </citation>
    <scope>NUCLEOTIDE SEQUENCE</scope>
    <source>
        <strain evidence="2">MPacV-611</strain>
    </source>
</reference>
<name>A0A5J6VM02_9VIRU</name>
<evidence type="ECO:0000256" key="1">
    <source>
        <dbReference type="SAM" id="MobiDB-lite"/>
    </source>
</evidence>
<sequence>MSTAHVCPIINTNAEQQAGPSTELSGHPGESRSPTTPSDNERYHQYSQQYDEYVILTHTKGITPFTSNGIQYLGRFNDNRPLIQELKRKVRRLITMEFNCTTCKERVPEYAMYFDQNGPIIFADVTAENDTSVRKCRSKIRAKVMEVYRQLNSQEWYIVPLEYPNVRRVEDSPHYNKLFSWPVESGTAENGRKFKHYTYRSVIPAPVQTMGTTKARHYAQAGFQYTPLIIGLLSRFRDLEGLQSSLRLMLRIVDASTYADKIKAALVWFEEIINVVLNQFQGRYIHNMNTQDIASVVGFAIFTAHPMKVDAHSVVLTWFDQINNNCLSLLQNARDEAGMKAMLEERFGSTKYQRPTEGPKESHVRDSMDVFSKMVNTVHAIGELERLDGTYVVNQPCADQASNTQVADAMAEMLSAAKQKKGKSNAAEGFAARSRTGRKVHHTPFVPKTFRDVIKGIEDGTITKLEVRGSSHPPMITTKTTLQEDWRSVPYFWGVYQGTTSDNFFGNYGYMEITHVHDLKLIKHHNIMLVPKNAHTRLLGNPTPWNTTFPVFLSASAHKYRQVFEGLVHKTRVSIPHRYECDNVACGVSVSLKNTAGTALLKPLDLKVNDVTVTITQY</sequence>
<proteinExistence type="predicted"/>
<feature type="region of interest" description="Disordered" evidence="1">
    <location>
        <begin position="1"/>
        <end position="42"/>
    </location>
</feature>
<feature type="compositionally biased region" description="Polar residues" evidence="1">
    <location>
        <begin position="10"/>
        <end position="24"/>
    </location>
</feature>
<dbReference type="EMBL" id="MN448289">
    <property type="protein sequence ID" value="QFG74637.1"/>
    <property type="molecule type" value="Genomic_DNA"/>
</dbReference>
<protein>
    <submittedName>
        <fullName evidence="2">Uncharacterized protein</fullName>
    </submittedName>
</protein>
<evidence type="ECO:0000313" key="2">
    <source>
        <dbReference type="EMBL" id="QFG74637.1"/>
    </source>
</evidence>
<accession>A0A5J6VM02</accession>
<organism evidence="2">
    <name type="scientific">Megaviridae environmental sample</name>
    <dbReference type="NCBI Taxonomy" id="1737588"/>
    <lineage>
        <taxon>Viruses</taxon>
        <taxon>Varidnaviria</taxon>
        <taxon>Bamfordvirae</taxon>
        <taxon>Nucleocytoviricota</taxon>
        <taxon>Megaviricetes</taxon>
        <taxon>Imitervirales</taxon>
        <taxon>Mimiviridae</taxon>
        <taxon>environmental samples</taxon>
    </lineage>
</organism>